<dbReference type="CDD" id="cd01400">
    <property type="entry name" value="6PGL"/>
    <property type="match status" value="1"/>
</dbReference>
<evidence type="ECO:0000256" key="1">
    <source>
        <dbReference type="ARBA" id="ARBA00000832"/>
    </source>
</evidence>
<keyword evidence="9" id="KW-0614">Plasmid</keyword>
<evidence type="ECO:0000256" key="5">
    <source>
        <dbReference type="ARBA" id="ARBA00013198"/>
    </source>
</evidence>
<dbReference type="InterPro" id="IPR039104">
    <property type="entry name" value="6PGL"/>
</dbReference>
<dbReference type="HOGENOM" id="CLU_053947_2_0_0"/>
<keyword evidence="7" id="KW-0378">Hydrolase</keyword>
<dbReference type="GO" id="GO:0006098">
    <property type="term" value="P:pentose-phosphate shunt"/>
    <property type="evidence" value="ECO:0007669"/>
    <property type="project" value="UniProtKB-UniPathway"/>
</dbReference>
<organism evidence="9 10">
    <name type="scientific">Ilyobacter polytropus (strain ATCC 51220 / DSM 2926 / LMG 16218 / CuHBu1)</name>
    <dbReference type="NCBI Taxonomy" id="572544"/>
    <lineage>
        <taxon>Bacteria</taxon>
        <taxon>Fusobacteriati</taxon>
        <taxon>Fusobacteriota</taxon>
        <taxon>Fusobacteriia</taxon>
        <taxon>Fusobacteriales</taxon>
        <taxon>Fusobacteriaceae</taxon>
        <taxon>Ilyobacter</taxon>
    </lineage>
</organism>
<dbReference type="GO" id="GO:0017057">
    <property type="term" value="F:6-phosphogluconolactonase activity"/>
    <property type="evidence" value="ECO:0007669"/>
    <property type="project" value="UniProtKB-UniRule"/>
</dbReference>
<evidence type="ECO:0000256" key="4">
    <source>
        <dbReference type="ARBA" id="ARBA00010662"/>
    </source>
</evidence>
<dbReference type="UniPathway" id="UPA00115">
    <property type="reaction ID" value="UER00409"/>
</dbReference>
<dbReference type="Gene3D" id="3.40.50.1360">
    <property type="match status" value="1"/>
</dbReference>
<dbReference type="PANTHER" id="PTHR11054">
    <property type="entry name" value="6-PHOSPHOGLUCONOLACTONASE"/>
    <property type="match status" value="1"/>
</dbReference>
<feature type="domain" description="Glucosamine/galactosamine-6-phosphate isomerase" evidence="8">
    <location>
        <begin position="7"/>
        <end position="209"/>
    </location>
</feature>
<proteinExistence type="inferred from homology"/>
<dbReference type="RefSeq" id="WP_013389193.1">
    <property type="nucleotide sequence ID" value="NC_014633.1"/>
</dbReference>
<accession>E3HD65</accession>
<name>E3HD65_ILYPC</name>
<sequence length="221" mass="25604">MVIKTRNEKDLFDRSAEIFMEEYKNYLSEKGSFSVALSGGNTPKELFKRLVKMEINWENVEIFMVDERYLPPTHVDSNNRLLWDNLFSKINIPIENIKTIKYMESLEISRLEYEKEVEDFIKGKKKSFDFIVLGMGKDGHTASLFSDNLDMEGTVVPSLEGKDHKYNRISLGLGVINSCRKKLFILKNDKKEILELVLSGKKFPASFVKGNVIYIINEEDK</sequence>
<dbReference type="InterPro" id="IPR005900">
    <property type="entry name" value="6-phosphogluconolactonase_DevB"/>
</dbReference>
<dbReference type="EC" id="3.1.1.31" evidence="5 7"/>
<evidence type="ECO:0000259" key="8">
    <source>
        <dbReference type="Pfam" id="PF01182"/>
    </source>
</evidence>
<evidence type="ECO:0000313" key="9">
    <source>
        <dbReference type="EMBL" id="ADO84541.1"/>
    </source>
</evidence>
<evidence type="ECO:0000256" key="2">
    <source>
        <dbReference type="ARBA" id="ARBA00002681"/>
    </source>
</evidence>
<keyword evidence="10" id="KW-1185">Reference proteome</keyword>
<evidence type="ECO:0000313" key="10">
    <source>
        <dbReference type="Proteomes" id="UP000006875"/>
    </source>
</evidence>
<dbReference type="Pfam" id="PF01182">
    <property type="entry name" value="Glucosamine_iso"/>
    <property type="match status" value="1"/>
</dbReference>
<dbReference type="InterPro" id="IPR037171">
    <property type="entry name" value="NagB/RpiA_transferase-like"/>
</dbReference>
<dbReference type="OrthoDB" id="9810967at2"/>
<geneLocation type="plasmid" evidence="9 10">
    <name>pILYOP01</name>
</geneLocation>
<dbReference type="KEGG" id="ipo:Ilyop_2786"/>
<evidence type="ECO:0000256" key="6">
    <source>
        <dbReference type="ARBA" id="ARBA00020337"/>
    </source>
</evidence>
<protein>
    <recommendedName>
        <fullName evidence="6 7">6-phosphogluconolactonase</fullName>
        <shortName evidence="7">6PGL</shortName>
        <ecNumber evidence="5 7">3.1.1.31</ecNumber>
    </recommendedName>
</protein>
<dbReference type="SUPFAM" id="SSF100950">
    <property type="entry name" value="NagB/RpiA/CoA transferase-like"/>
    <property type="match status" value="1"/>
</dbReference>
<comment type="function">
    <text evidence="2 7">Hydrolysis of 6-phosphogluconolactone to 6-phosphogluconate.</text>
</comment>
<dbReference type="AlphaFoldDB" id="E3HD65"/>
<dbReference type="Proteomes" id="UP000006875">
    <property type="component" value="Plasmid pILYOP01"/>
</dbReference>
<dbReference type="InterPro" id="IPR006148">
    <property type="entry name" value="Glc/Gal-6P_isomerase"/>
</dbReference>
<comment type="similarity">
    <text evidence="4 7">Belongs to the glucosamine/galactosamine-6-phosphate isomerase family. 6-phosphogluconolactonase subfamily.</text>
</comment>
<evidence type="ECO:0000256" key="3">
    <source>
        <dbReference type="ARBA" id="ARBA00004961"/>
    </source>
</evidence>
<comment type="catalytic activity">
    <reaction evidence="1 7">
        <text>6-phospho-D-glucono-1,5-lactone + H2O = 6-phospho-D-gluconate + H(+)</text>
        <dbReference type="Rhea" id="RHEA:12556"/>
        <dbReference type="ChEBI" id="CHEBI:15377"/>
        <dbReference type="ChEBI" id="CHEBI:15378"/>
        <dbReference type="ChEBI" id="CHEBI:57955"/>
        <dbReference type="ChEBI" id="CHEBI:58759"/>
        <dbReference type="EC" id="3.1.1.31"/>
    </reaction>
</comment>
<reference evidence="9 10" key="1">
    <citation type="journal article" date="2010" name="Stand. Genomic Sci.">
        <title>Complete genome sequence of Ilyobacter polytropus type strain (CuHbu1).</title>
        <authorList>
            <person name="Sikorski J."/>
            <person name="Chertkov O."/>
            <person name="Lapidus A."/>
            <person name="Nolan M."/>
            <person name="Lucas S."/>
            <person name="Del Rio T.G."/>
            <person name="Tice H."/>
            <person name="Cheng J.F."/>
            <person name="Tapia R."/>
            <person name="Han C."/>
            <person name="Goodwin L."/>
            <person name="Pitluck S."/>
            <person name="Liolios K."/>
            <person name="Ivanova N."/>
            <person name="Mavromatis K."/>
            <person name="Mikhailova N."/>
            <person name="Pati A."/>
            <person name="Chen A."/>
            <person name="Palaniappan K."/>
            <person name="Land M."/>
            <person name="Hauser L."/>
            <person name="Chang Y.J."/>
            <person name="Jeffries C.D."/>
            <person name="Brambilla E."/>
            <person name="Yasawong M."/>
            <person name="Rohde M."/>
            <person name="Pukall R."/>
            <person name="Spring S."/>
            <person name="Goker M."/>
            <person name="Woyke T."/>
            <person name="Bristow J."/>
            <person name="Eisen J.A."/>
            <person name="Markowitz V."/>
            <person name="Hugenholtz P."/>
            <person name="Kyrpides N.C."/>
            <person name="Klenk H.P."/>
        </authorList>
    </citation>
    <scope>NUCLEOTIDE SEQUENCE [LARGE SCALE GENOMIC DNA]</scope>
    <source>
        <strain evidence="10">ATCC 51220 / DSM 2926 / LMG 16218 / CuHBu1</strain>
        <plasmid evidence="10">pILYOP01</plasmid>
    </source>
</reference>
<gene>
    <name evidence="7" type="primary">pgl</name>
    <name evidence="9" type="ordered locus">Ilyop_2786</name>
</gene>
<dbReference type="PANTHER" id="PTHR11054:SF0">
    <property type="entry name" value="6-PHOSPHOGLUCONOLACTONASE"/>
    <property type="match status" value="1"/>
</dbReference>
<dbReference type="GO" id="GO:0005975">
    <property type="term" value="P:carbohydrate metabolic process"/>
    <property type="evidence" value="ECO:0007669"/>
    <property type="project" value="UniProtKB-UniRule"/>
</dbReference>
<dbReference type="NCBIfam" id="TIGR01198">
    <property type="entry name" value="pgl"/>
    <property type="match status" value="1"/>
</dbReference>
<dbReference type="EMBL" id="CP002282">
    <property type="protein sequence ID" value="ADO84541.1"/>
    <property type="molecule type" value="Genomic_DNA"/>
</dbReference>
<evidence type="ECO:0000256" key="7">
    <source>
        <dbReference type="RuleBase" id="RU365095"/>
    </source>
</evidence>
<comment type="pathway">
    <text evidence="3 7">Carbohydrate degradation; pentose phosphate pathway; D-ribulose 5-phosphate from D-glucose 6-phosphate (oxidative stage): step 2/3.</text>
</comment>